<reference evidence="1 2" key="1">
    <citation type="submission" date="2016-10" db="EMBL/GenBank/DDBJ databases">
        <authorList>
            <person name="Varghese N."/>
            <person name="Submissions S."/>
        </authorList>
    </citation>
    <scope>NUCLEOTIDE SEQUENCE [LARGE SCALE GENOMIC DNA]</scope>
    <source>
        <strain evidence="1 2">DSM 16733</strain>
    </source>
</reference>
<dbReference type="EMBL" id="LT629790">
    <property type="protein sequence ID" value="SDU07750.1"/>
    <property type="molecule type" value="Genomic_DNA"/>
</dbReference>
<organism evidence="1 2">
    <name type="scientific">Pseudomonas mediterranea</name>
    <dbReference type="NCBI Taxonomy" id="183795"/>
    <lineage>
        <taxon>Bacteria</taxon>
        <taxon>Pseudomonadati</taxon>
        <taxon>Pseudomonadota</taxon>
        <taxon>Gammaproteobacteria</taxon>
        <taxon>Pseudomonadales</taxon>
        <taxon>Pseudomonadaceae</taxon>
        <taxon>Pseudomonas</taxon>
    </lineage>
</organism>
<dbReference type="AlphaFoldDB" id="A0AAX2D5H6"/>
<name>A0AAX2D5H6_9PSED</name>
<protein>
    <submittedName>
        <fullName evidence="1">Uncharacterized protein</fullName>
    </submittedName>
</protein>
<evidence type="ECO:0000313" key="1">
    <source>
        <dbReference type="EMBL" id="SDU07750.1"/>
    </source>
</evidence>
<accession>A0AAX2D5H6</accession>
<gene>
    <name evidence="1" type="ORF">SAMN05216476_0325</name>
</gene>
<proteinExistence type="predicted"/>
<dbReference type="RefSeq" id="WP_047700021.1">
    <property type="nucleotide sequence ID" value="NZ_LT629790.1"/>
</dbReference>
<keyword evidence="2" id="KW-1185">Reference proteome</keyword>
<sequence length="317" mass="35928">MEYKNNPPVAAHQSEWNDLKAFGIFSVTGGNQLFSNGHQQLMVRVFVQVQSWFGSALPLTQAELDSIVLIDGHTGAELTRDWNRGDIGVWKYSDRQDSRFRQLPPNMPVRGSVPSGEYIYTQDFYVTSSSDKSVELQLRITRADGVMFRSNKQHDFGVLTLVSIPPAVYRSEQYSLTRTSAPYFSSKSDIEKVELFMLDLVIDQQRIEFLKDSHMNAHLRIGSSDKRYSGYYLIGYANGQPIRAAGPVSWERPDALGRHRSENGRVALVLAYGKLGQVWVRDPVTGTALELRDMYGNRHELRVELADNPLAVRVIRI</sequence>
<dbReference type="Proteomes" id="UP000183772">
    <property type="component" value="Chromosome I"/>
</dbReference>
<dbReference type="GeneID" id="76210657"/>
<evidence type="ECO:0000313" key="2">
    <source>
        <dbReference type="Proteomes" id="UP000183772"/>
    </source>
</evidence>